<protein>
    <submittedName>
        <fullName evidence="2">Uncharacterized protein</fullName>
    </submittedName>
</protein>
<accession>A0A1Z4JJ10</accession>
<evidence type="ECO:0000313" key="3">
    <source>
        <dbReference type="Proteomes" id="UP000217895"/>
    </source>
</evidence>
<gene>
    <name evidence="2" type="ORF">NIES2135_33710</name>
</gene>
<organism evidence="2 3">
    <name type="scientific">Leptolyngbya boryana NIES-2135</name>
    <dbReference type="NCBI Taxonomy" id="1973484"/>
    <lineage>
        <taxon>Bacteria</taxon>
        <taxon>Bacillati</taxon>
        <taxon>Cyanobacteriota</taxon>
        <taxon>Cyanophyceae</taxon>
        <taxon>Leptolyngbyales</taxon>
        <taxon>Leptolyngbyaceae</taxon>
        <taxon>Leptolyngbya group</taxon>
        <taxon>Leptolyngbya</taxon>
    </lineage>
</organism>
<keyword evidence="1" id="KW-0732">Signal</keyword>
<dbReference type="AlphaFoldDB" id="A0A1Z4JJ10"/>
<dbReference type="EMBL" id="AP018203">
    <property type="protein sequence ID" value="BAY56537.1"/>
    <property type="molecule type" value="Genomic_DNA"/>
</dbReference>
<evidence type="ECO:0000256" key="1">
    <source>
        <dbReference type="SAM" id="SignalP"/>
    </source>
</evidence>
<feature type="signal peptide" evidence="1">
    <location>
        <begin position="1"/>
        <end position="25"/>
    </location>
</feature>
<evidence type="ECO:0000313" key="2">
    <source>
        <dbReference type="EMBL" id="BAY56537.1"/>
    </source>
</evidence>
<sequence>MRNMGSVFLALAIGTTLTVSEGASAQSTPPAGQQIQYTGSFTNATHNLSGEVLINLSFGSDDQVSGYINFTNYPNARALCGAGKLTGRRQGKTLQFRFVSDDPDPGCGFDRGWIFTGSATLSSDRSAIENGTYQVILRGRRVESTGIFRATAQNVDPVATRMRQLSLREQVGYLTQLIKTGSE</sequence>
<proteinExistence type="predicted"/>
<keyword evidence="3" id="KW-1185">Reference proteome</keyword>
<feature type="chain" id="PRO_5013300763" evidence="1">
    <location>
        <begin position="26"/>
        <end position="183"/>
    </location>
</feature>
<name>A0A1Z4JJ10_LEPBY</name>
<dbReference type="Proteomes" id="UP000217895">
    <property type="component" value="Chromosome"/>
</dbReference>
<reference evidence="2 3" key="1">
    <citation type="submission" date="2017-06" db="EMBL/GenBank/DDBJ databases">
        <title>Genome sequencing of cyanobaciteial culture collection at National Institute for Environmental Studies (NIES).</title>
        <authorList>
            <person name="Hirose Y."/>
            <person name="Shimura Y."/>
            <person name="Fujisawa T."/>
            <person name="Nakamura Y."/>
            <person name="Kawachi M."/>
        </authorList>
    </citation>
    <scope>NUCLEOTIDE SEQUENCE [LARGE SCALE GENOMIC DNA]</scope>
    <source>
        <strain evidence="2 3">NIES-2135</strain>
    </source>
</reference>